<feature type="region of interest" description="Disordered" evidence="2">
    <location>
        <begin position="1"/>
        <end position="21"/>
    </location>
</feature>
<feature type="region of interest" description="Disordered" evidence="2">
    <location>
        <begin position="777"/>
        <end position="814"/>
    </location>
</feature>
<reference evidence="3" key="1">
    <citation type="journal article" date="2016" name="Sci. Rep.">
        <title>Molecular characterization of firefly nuptial gifts: a multi-omics approach sheds light on postcopulatory sexual selection.</title>
        <authorList>
            <person name="Al-Wathiqui N."/>
            <person name="Fallon T.R."/>
            <person name="South A."/>
            <person name="Weng J.K."/>
            <person name="Lewis S.M."/>
        </authorList>
    </citation>
    <scope>NUCLEOTIDE SEQUENCE</scope>
</reference>
<feature type="region of interest" description="Disordered" evidence="2">
    <location>
        <begin position="144"/>
        <end position="170"/>
    </location>
</feature>
<accession>A0A1Y1JY59</accession>
<dbReference type="PANTHER" id="PTHR13354">
    <property type="entry name" value="ROUND SPERMATID BASIC PROTEIN 1"/>
    <property type="match status" value="1"/>
</dbReference>
<proteinExistence type="inferred from homology"/>
<protein>
    <submittedName>
        <fullName evidence="3">Uncharacterized protein</fullName>
    </submittedName>
</protein>
<dbReference type="EMBL" id="GEZM01097360">
    <property type="protein sequence ID" value="JAV54254.1"/>
    <property type="molecule type" value="Transcribed_RNA"/>
</dbReference>
<dbReference type="AlphaFoldDB" id="A0A1Y1JY59"/>
<organism evidence="3">
    <name type="scientific">Photinus pyralis</name>
    <name type="common">Common eastern firefly</name>
    <name type="synonym">Lampyris pyralis</name>
    <dbReference type="NCBI Taxonomy" id="7054"/>
    <lineage>
        <taxon>Eukaryota</taxon>
        <taxon>Metazoa</taxon>
        <taxon>Ecdysozoa</taxon>
        <taxon>Arthropoda</taxon>
        <taxon>Hexapoda</taxon>
        <taxon>Insecta</taxon>
        <taxon>Pterygota</taxon>
        <taxon>Neoptera</taxon>
        <taxon>Endopterygota</taxon>
        <taxon>Coleoptera</taxon>
        <taxon>Polyphaga</taxon>
        <taxon>Elateriformia</taxon>
        <taxon>Elateroidea</taxon>
        <taxon>Lampyridae</taxon>
        <taxon>Lampyrinae</taxon>
        <taxon>Photinus</taxon>
    </lineage>
</organism>
<dbReference type="PANTHER" id="PTHR13354:SF11">
    <property type="entry name" value="LYSINE-SPECIFIC DEMETHYLASE 9"/>
    <property type="match status" value="1"/>
</dbReference>
<evidence type="ECO:0000313" key="3">
    <source>
        <dbReference type="EMBL" id="JAV54254.1"/>
    </source>
</evidence>
<feature type="compositionally biased region" description="Basic and acidic residues" evidence="2">
    <location>
        <begin position="323"/>
        <end position="355"/>
    </location>
</feature>
<evidence type="ECO:0000256" key="2">
    <source>
        <dbReference type="SAM" id="MobiDB-lite"/>
    </source>
</evidence>
<dbReference type="InterPro" id="IPR026306">
    <property type="entry name" value="RSBN1/Dpy-2/CEP530"/>
</dbReference>
<comment type="similarity">
    <text evidence="1">Belongs to the round spermatid basic protein 1 family.</text>
</comment>
<feature type="region of interest" description="Disordered" evidence="2">
    <location>
        <begin position="323"/>
        <end position="368"/>
    </location>
</feature>
<sequence length="814" mass="92902">MASSDDSPLEDERVSSPIMTQELTDSNATIEKCGKSVAPCSCNTEKCVSNGNKNGIGNANLSEDEVYCKKQCLNSNNEILPYQKKINLPVEDTSLDKFFEDTLQEFCNKYTRPKSPSVTIEKSANGVLPKSSPHLNNTISNNAEECEDETPSIKHGAAPDDAVNGNEPTNNCSAFPKNVISIKSEEESQPDRDEDVVKYNFKTCNQSPLVETIDYKLLEGKSGLDLLTAIEEQTTVKLAQMEWERTFSLSTNGSLNKDIPRKWQRRRSVECAVSNIHEKQNGETNRGIKRARSADLNYFSKNKIQRIDFKPFADLKKGELKPCDFPKKERKEGVDKKDRDRKDRKSDSIRSDRHNSSKKSSRASIGIQARCSKDGIKHNMKTLSPRPSLMPSGNYLYPPTDCKLKWKRYFHVEYHCNGGASVLHAYQDEIKHLKEQEMRELALEFFKVAFSEDENGKAFYVMAIVHGAANYLPDLLDYMAERRPTLPVKHGLLTRCSDLETTTLTAYHESVVKHYNHGTYRYGPLHQISLVDTAHEEVGGYCPDVLDKLEENIFLNLTMPWGYLSVVHMRRQDSNDGPILWCRPGEQLVPTAECGKSPFKRKRTGINELRNLQYLPRFSEAREYLFEDRTKAHADHVGHGLDRKTTAAVGILKAIHGGQKDGDNNRVTKDVIAFSAKDFDVLSEKLQLDLHEPPTSQCVTWIEDAKLNQLRRDGITYARINLYDNDIYFLPRNIIHQFRTVTAVTSVAWHVRLKQYYDINDENCSQNEIKENKENLTSLKKEKHLERPHVQANEKHKTKPELEYKMSVEKKTQK</sequence>
<name>A0A1Y1JY59_PHOPY</name>
<dbReference type="GO" id="GO:0005634">
    <property type="term" value="C:nucleus"/>
    <property type="evidence" value="ECO:0007669"/>
    <property type="project" value="InterPro"/>
</dbReference>
<evidence type="ECO:0000256" key="1">
    <source>
        <dbReference type="ARBA" id="ARBA00010560"/>
    </source>
</evidence>